<dbReference type="InterPro" id="IPR035979">
    <property type="entry name" value="RBD_domain_sf"/>
</dbReference>
<dbReference type="Pfam" id="PF00076">
    <property type="entry name" value="RRM_1"/>
    <property type="match status" value="3"/>
</dbReference>
<sequence length="450" mass="48903">NSEKMNGSLDHPDQPDVDAIKMFVGQIPRSWSEEQLRELFEPYGAVYEINVLRDRSQNPPQSKGCCFITYYTRKSALEAQNALHNMKILPGMHHPIQMKPADSEKNNAVEDRKLFIGMISKKCNENDIRLMFSPYGQIEECRILRGPDGLSRGCAFVTFTARQMAQSAIKSMHQSQTMEGCSSPIVVKFADTQKDKEQKRMAQQLQQQMQQLSAASMWGNLTGLNSLGPQYLAVSYCNTALSNIFPVVFTLTLTVNVPQAGSSPTSSSSSSVNPMASLGALQSLAAGAGAGLNMGSLAGMAALNGSLGSGGLSNGSGNTMEALSQAYSGIQQYAAATLPSLYNQSLLSQQNVSAAGSQKEGPEGANLFIYHLPQEFGDQDLLQMFMPFGNVISAKVFIDKQTNLSKCFGFVSYDNPVSSQAAIQSMNGFQIGMKRLKVQLKRSKNDSKPY</sequence>
<evidence type="ECO:0000256" key="8">
    <source>
        <dbReference type="ARBA" id="ARBA00023242"/>
    </source>
</evidence>
<evidence type="ECO:0000313" key="12">
    <source>
        <dbReference type="Proteomes" id="UP000694568"/>
    </source>
</evidence>
<protein>
    <submittedName>
        <fullName evidence="11">Cugbp, Elav-like family member 1</fullName>
    </submittedName>
</protein>
<evidence type="ECO:0000256" key="9">
    <source>
        <dbReference type="PROSITE-ProRule" id="PRU00176"/>
    </source>
</evidence>
<dbReference type="Proteomes" id="UP000694568">
    <property type="component" value="Unplaced"/>
</dbReference>
<evidence type="ECO:0000256" key="5">
    <source>
        <dbReference type="ARBA" id="ARBA00022664"/>
    </source>
</evidence>
<dbReference type="SMART" id="SM00360">
    <property type="entry name" value="RRM"/>
    <property type="match status" value="3"/>
</dbReference>
<dbReference type="InterPro" id="IPR012677">
    <property type="entry name" value="Nucleotide-bd_a/b_plait_sf"/>
</dbReference>
<dbReference type="CDD" id="cd12634">
    <property type="entry name" value="RRM2_CELF1_2"/>
    <property type="match status" value="1"/>
</dbReference>
<dbReference type="GO" id="GO:0005634">
    <property type="term" value="C:nucleus"/>
    <property type="evidence" value="ECO:0007669"/>
    <property type="project" value="UniProtKB-SubCell"/>
</dbReference>
<dbReference type="GeneTree" id="ENSGT00940000158970"/>
<dbReference type="GO" id="GO:1990904">
    <property type="term" value="C:ribonucleoprotein complex"/>
    <property type="evidence" value="ECO:0007669"/>
    <property type="project" value="InterPro"/>
</dbReference>
<name>A0A8C9Z6H4_SANLU</name>
<reference evidence="11" key="2">
    <citation type="submission" date="2025-09" db="UniProtKB">
        <authorList>
            <consortium name="Ensembl"/>
        </authorList>
    </citation>
    <scope>IDENTIFICATION</scope>
</reference>
<evidence type="ECO:0000313" key="11">
    <source>
        <dbReference type="Ensembl" id="ENSSLUP00000035724.1"/>
    </source>
</evidence>
<dbReference type="AlphaFoldDB" id="A0A8C9Z6H4"/>
<feature type="domain" description="RRM" evidence="10">
    <location>
        <begin position="112"/>
        <end position="192"/>
    </location>
</feature>
<dbReference type="CDD" id="cd12638">
    <property type="entry name" value="RRM3_CELF1_2"/>
    <property type="match status" value="1"/>
</dbReference>
<dbReference type="FunFam" id="3.30.70.330:FF:000015">
    <property type="entry name" value="CUGBP Elav-like family member 1 isoform 2"/>
    <property type="match status" value="1"/>
</dbReference>
<feature type="domain" description="RRM" evidence="10">
    <location>
        <begin position="365"/>
        <end position="443"/>
    </location>
</feature>
<evidence type="ECO:0000256" key="2">
    <source>
        <dbReference type="ARBA" id="ARBA00004496"/>
    </source>
</evidence>
<evidence type="ECO:0000256" key="6">
    <source>
        <dbReference type="ARBA" id="ARBA00022737"/>
    </source>
</evidence>
<keyword evidence="12" id="KW-1185">Reference proteome</keyword>
<dbReference type="PROSITE" id="PS50102">
    <property type="entry name" value="RRM"/>
    <property type="match status" value="3"/>
</dbReference>
<keyword evidence="5" id="KW-0507">mRNA processing</keyword>
<gene>
    <name evidence="11" type="primary">celf1</name>
</gene>
<dbReference type="FunFam" id="3.30.70.330:FF:000013">
    <property type="entry name" value="CUGBP Elav-like family member 1 isoform 2"/>
    <property type="match status" value="1"/>
</dbReference>
<dbReference type="CDD" id="cd12631">
    <property type="entry name" value="RRM1_CELF1_2_Bruno"/>
    <property type="match status" value="1"/>
</dbReference>
<accession>A0A8C9Z6H4</accession>
<keyword evidence="8" id="KW-0539">Nucleus</keyword>
<organism evidence="11 12">
    <name type="scientific">Sander lucioperca</name>
    <name type="common">Pike-perch</name>
    <name type="synonym">Perca lucioperca</name>
    <dbReference type="NCBI Taxonomy" id="283035"/>
    <lineage>
        <taxon>Eukaryota</taxon>
        <taxon>Metazoa</taxon>
        <taxon>Chordata</taxon>
        <taxon>Craniata</taxon>
        <taxon>Vertebrata</taxon>
        <taxon>Euteleostomi</taxon>
        <taxon>Actinopterygii</taxon>
        <taxon>Neopterygii</taxon>
        <taxon>Teleostei</taxon>
        <taxon>Neoteleostei</taxon>
        <taxon>Acanthomorphata</taxon>
        <taxon>Eupercaria</taxon>
        <taxon>Perciformes</taxon>
        <taxon>Percoidei</taxon>
        <taxon>Percidae</taxon>
        <taxon>Luciopercinae</taxon>
        <taxon>Sander</taxon>
    </lineage>
</organism>
<comment type="subcellular location">
    <subcellularLocation>
        <location evidence="2">Cytoplasm</location>
    </subcellularLocation>
    <subcellularLocation>
        <location evidence="1">Nucleus</location>
    </subcellularLocation>
</comment>
<comment type="similarity">
    <text evidence="3">Belongs to the CELF/BRUNOL family.</text>
</comment>
<dbReference type="Ensembl" id="ENSSLUT00000036829.1">
    <property type="protein sequence ID" value="ENSSLUP00000035724.1"/>
    <property type="gene ID" value="ENSSLUG00000015532.1"/>
</dbReference>
<proteinExistence type="inferred from homology"/>
<dbReference type="GO" id="GO:0006397">
    <property type="term" value="P:mRNA processing"/>
    <property type="evidence" value="ECO:0007669"/>
    <property type="project" value="UniProtKB-KW"/>
</dbReference>
<dbReference type="InterPro" id="IPR034199">
    <property type="entry name" value="CELF1/2_RRM3"/>
</dbReference>
<feature type="domain" description="RRM" evidence="10">
    <location>
        <begin position="20"/>
        <end position="103"/>
    </location>
</feature>
<dbReference type="Gene3D" id="3.30.70.330">
    <property type="match status" value="3"/>
</dbReference>
<evidence type="ECO:0000256" key="1">
    <source>
        <dbReference type="ARBA" id="ARBA00004123"/>
    </source>
</evidence>
<dbReference type="GO" id="GO:0003723">
    <property type="term" value="F:RNA binding"/>
    <property type="evidence" value="ECO:0007669"/>
    <property type="project" value="UniProtKB-UniRule"/>
</dbReference>
<dbReference type="FunFam" id="3.30.70.330:FF:000016">
    <property type="entry name" value="CUGBP Elav-like family member 1 isoform 2"/>
    <property type="match status" value="1"/>
</dbReference>
<evidence type="ECO:0000259" key="10">
    <source>
        <dbReference type="PROSITE" id="PS50102"/>
    </source>
</evidence>
<dbReference type="GO" id="GO:0005737">
    <property type="term" value="C:cytoplasm"/>
    <property type="evidence" value="ECO:0007669"/>
    <property type="project" value="UniProtKB-SubCell"/>
</dbReference>
<dbReference type="PANTHER" id="PTHR24012">
    <property type="entry name" value="RNA BINDING PROTEIN"/>
    <property type="match status" value="1"/>
</dbReference>
<dbReference type="InterPro" id="IPR002343">
    <property type="entry name" value="Hud_Sxl_RNA"/>
</dbReference>
<keyword evidence="6" id="KW-0677">Repeat</keyword>
<evidence type="ECO:0000256" key="7">
    <source>
        <dbReference type="ARBA" id="ARBA00022884"/>
    </source>
</evidence>
<dbReference type="InterPro" id="IPR034198">
    <property type="entry name" value="CELF1/2_RRM2"/>
</dbReference>
<reference evidence="11" key="1">
    <citation type="submission" date="2025-08" db="UniProtKB">
        <authorList>
            <consortium name="Ensembl"/>
        </authorList>
    </citation>
    <scope>IDENTIFICATION</scope>
</reference>
<keyword evidence="7 9" id="KW-0694">RNA-binding</keyword>
<evidence type="ECO:0000256" key="4">
    <source>
        <dbReference type="ARBA" id="ARBA00022490"/>
    </source>
</evidence>
<dbReference type="PRINTS" id="PR00961">
    <property type="entry name" value="HUDSXLRNA"/>
</dbReference>
<dbReference type="InterPro" id="IPR034196">
    <property type="entry name" value="CELF1/2_RRM1"/>
</dbReference>
<keyword evidence="4" id="KW-0963">Cytoplasm</keyword>
<evidence type="ECO:0000256" key="3">
    <source>
        <dbReference type="ARBA" id="ARBA00009621"/>
    </source>
</evidence>
<dbReference type="InterPro" id="IPR000504">
    <property type="entry name" value="RRM_dom"/>
</dbReference>
<dbReference type="SUPFAM" id="SSF54928">
    <property type="entry name" value="RNA-binding domain, RBD"/>
    <property type="match status" value="2"/>
</dbReference>